<dbReference type="PANTHER" id="PTHR43190">
    <property type="entry name" value="N-ACETYL-D-GLUCOSAMINE KINASE"/>
    <property type="match status" value="1"/>
</dbReference>
<dbReference type="AlphaFoldDB" id="A0A6N8FMP3"/>
<dbReference type="EMBL" id="WOCA01000008">
    <property type="protein sequence ID" value="MUK89019.1"/>
    <property type="molecule type" value="Genomic_DNA"/>
</dbReference>
<reference evidence="2 3" key="1">
    <citation type="submission" date="2019-11" db="EMBL/GenBank/DDBJ databases">
        <authorList>
            <person name="Li X."/>
        </authorList>
    </citation>
    <scope>NUCLEOTIDE SEQUENCE [LARGE SCALE GENOMIC DNA]</scope>
    <source>
        <strain evidence="2 3">L9</strain>
    </source>
</reference>
<dbReference type="Pfam" id="PF01869">
    <property type="entry name" value="BcrAD_BadFG"/>
    <property type="match status" value="1"/>
</dbReference>
<dbReference type="Proteomes" id="UP000469125">
    <property type="component" value="Unassembled WGS sequence"/>
</dbReference>
<name>A0A6N8FMP3_9BACI</name>
<organism evidence="2 3">
    <name type="scientific">Ornithinibacillus caprae</name>
    <dbReference type="NCBI Taxonomy" id="2678566"/>
    <lineage>
        <taxon>Bacteria</taxon>
        <taxon>Bacillati</taxon>
        <taxon>Bacillota</taxon>
        <taxon>Bacilli</taxon>
        <taxon>Bacillales</taxon>
        <taxon>Bacillaceae</taxon>
        <taxon>Ornithinibacillus</taxon>
    </lineage>
</organism>
<dbReference type="CDD" id="cd24007">
    <property type="entry name" value="ASKHA_NBD_eukNAGK-like"/>
    <property type="match status" value="1"/>
</dbReference>
<dbReference type="PANTHER" id="PTHR43190:SF3">
    <property type="entry name" value="N-ACETYL-D-GLUCOSAMINE KINASE"/>
    <property type="match status" value="1"/>
</dbReference>
<protein>
    <recommendedName>
        <fullName evidence="1">ATPase BadF/BadG/BcrA/BcrD type domain-containing protein</fullName>
    </recommendedName>
</protein>
<keyword evidence="3" id="KW-1185">Reference proteome</keyword>
<dbReference type="InterPro" id="IPR052519">
    <property type="entry name" value="Euk-type_GlcNAc_Kinase"/>
</dbReference>
<dbReference type="Gene3D" id="3.30.420.40">
    <property type="match status" value="2"/>
</dbReference>
<dbReference type="InterPro" id="IPR002731">
    <property type="entry name" value="ATPase_BadF"/>
</dbReference>
<evidence type="ECO:0000313" key="3">
    <source>
        <dbReference type="Proteomes" id="UP000469125"/>
    </source>
</evidence>
<feature type="domain" description="ATPase BadF/BadG/BcrA/BcrD type" evidence="1">
    <location>
        <begin position="16"/>
        <end position="313"/>
    </location>
</feature>
<dbReference type="InterPro" id="IPR043129">
    <property type="entry name" value="ATPase_NBD"/>
</dbReference>
<evidence type="ECO:0000313" key="2">
    <source>
        <dbReference type="EMBL" id="MUK89019.1"/>
    </source>
</evidence>
<comment type="caution">
    <text evidence="2">The sequence shown here is derived from an EMBL/GenBank/DDBJ whole genome shotgun (WGS) entry which is preliminary data.</text>
</comment>
<evidence type="ECO:0000259" key="1">
    <source>
        <dbReference type="Pfam" id="PF01869"/>
    </source>
</evidence>
<accession>A0A6N8FMP3</accession>
<proteinExistence type="predicted"/>
<dbReference type="SUPFAM" id="SSF53067">
    <property type="entry name" value="Actin-like ATPase domain"/>
    <property type="match status" value="2"/>
</dbReference>
<gene>
    <name evidence="2" type="ORF">GMD78_11600</name>
</gene>
<sequence>MVAPFSIKGEASMYVIGIDGGGTKTIGAIVDESGHVYAKSEVGPSNPNSVDTSLVKSELEKICYSLREQQPEVFAQVTNVFAGMSGGDHQENQQLLKSILEGCFPKHVKVNIDNDAITALYSGTLGKPGVVQISGTGSITFGVNEHGERQRVGGWGYLFSDYGSGYAIGRDGVSEAFKAYDGITEETVLIRLLEMHYQVTSLPDIIPFIYQSKNPRTELASISKIVSEAADLGDQVAAKIYQKNGEDLGQSIVCLSKKLFPHTCKVPVVLTGGVFKRHDLLMDTMQEVLVKSDIRGEFIIPLVEPIGGAVIAALKEEKAEIHSNFVDNFNQ</sequence>